<dbReference type="Proteomes" id="UP000053029">
    <property type="component" value="Unassembled WGS sequence"/>
</dbReference>
<organism evidence="1 2">
    <name type="scientific">Fonsecaea pedrosoi CBS 271.37</name>
    <dbReference type="NCBI Taxonomy" id="1442368"/>
    <lineage>
        <taxon>Eukaryota</taxon>
        <taxon>Fungi</taxon>
        <taxon>Dikarya</taxon>
        <taxon>Ascomycota</taxon>
        <taxon>Pezizomycotina</taxon>
        <taxon>Eurotiomycetes</taxon>
        <taxon>Chaetothyriomycetidae</taxon>
        <taxon>Chaetothyriales</taxon>
        <taxon>Herpotrichiellaceae</taxon>
        <taxon>Fonsecaea</taxon>
    </lineage>
</organism>
<protein>
    <submittedName>
        <fullName evidence="1">Uncharacterized protein</fullName>
    </submittedName>
</protein>
<keyword evidence="2" id="KW-1185">Reference proteome</keyword>
<dbReference type="HOGENOM" id="CLU_1627085_0_0_1"/>
<dbReference type="EMBL" id="KN846974">
    <property type="protein sequence ID" value="KIW77484.1"/>
    <property type="molecule type" value="Genomic_DNA"/>
</dbReference>
<dbReference type="GeneID" id="25309420"/>
<dbReference type="AlphaFoldDB" id="A0A0D2GYP2"/>
<sequence>MDQRVAHPDGRLHWDQKELESRREYGSQGAIEAGDISGRNVLSHWGCTGDLWTTTLQLPQSEMQNGILSGLMMGRRKELPSNTRKDRTCIGSGDAIGSSWSYLWQKAEPKDQKCPQMKIYISQRVSSTRFEYTWLTGWPRHTIRANLLVWSNRLTLVAACFTE</sequence>
<gene>
    <name evidence="1" type="ORF">Z517_09930</name>
</gene>
<evidence type="ECO:0000313" key="1">
    <source>
        <dbReference type="EMBL" id="KIW77484.1"/>
    </source>
</evidence>
<name>A0A0D2GYP2_9EURO</name>
<evidence type="ECO:0000313" key="2">
    <source>
        <dbReference type="Proteomes" id="UP000053029"/>
    </source>
</evidence>
<proteinExistence type="predicted"/>
<reference evidence="1 2" key="1">
    <citation type="submission" date="2015-01" db="EMBL/GenBank/DDBJ databases">
        <title>The Genome Sequence of Fonsecaea pedrosoi CBS 271.37.</title>
        <authorList>
            <consortium name="The Broad Institute Genomics Platform"/>
            <person name="Cuomo C."/>
            <person name="de Hoog S."/>
            <person name="Gorbushina A."/>
            <person name="Stielow B."/>
            <person name="Teixiera M."/>
            <person name="Abouelleil A."/>
            <person name="Chapman S.B."/>
            <person name="Priest M."/>
            <person name="Young S.K."/>
            <person name="Wortman J."/>
            <person name="Nusbaum C."/>
            <person name="Birren B."/>
        </authorList>
    </citation>
    <scope>NUCLEOTIDE SEQUENCE [LARGE SCALE GENOMIC DNA]</scope>
    <source>
        <strain evidence="1 2">CBS 271.37</strain>
    </source>
</reference>
<dbReference type="VEuPathDB" id="FungiDB:Z517_09930"/>
<dbReference type="RefSeq" id="XP_013281292.1">
    <property type="nucleotide sequence ID" value="XM_013425838.1"/>
</dbReference>
<accession>A0A0D2GYP2</accession>